<reference evidence="2 3" key="1">
    <citation type="journal article" date="2018" name="Syst. Appl. Microbiol.">
        <title>Ereboglobus luteus gen. nov. sp. nov. from cockroach guts, and new insights into the oxygen relationship of the genera Opitutus and Didymococcus (Verrucomicrobia: Opitutaceae).</title>
        <authorList>
            <person name="Tegtmeier D."/>
            <person name="Belitz A."/>
            <person name="Radek R."/>
            <person name="Heimerl T."/>
            <person name="Brune A."/>
        </authorList>
    </citation>
    <scope>NUCLEOTIDE SEQUENCE [LARGE SCALE GENOMIC DNA]</scope>
    <source>
        <strain evidence="2 3">Ho45</strain>
    </source>
</reference>
<keyword evidence="1" id="KW-1133">Transmembrane helix</keyword>
<feature type="transmembrane region" description="Helical" evidence="1">
    <location>
        <begin position="344"/>
        <end position="362"/>
    </location>
</feature>
<protein>
    <recommendedName>
        <fullName evidence="4">Glycosyltransferase RgtA/B/C/D-like domain-containing protein</fullName>
    </recommendedName>
</protein>
<name>A0A2U8E2I7_9BACT</name>
<feature type="transmembrane region" description="Helical" evidence="1">
    <location>
        <begin position="229"/>
        <end position="254"/>
    </location>
</feature>
<keyword evidence="1" id="KW-0812">Transmembrane</keyword>
<gene>
    <name evidence="2" type="ORF">CKA38_07420</name>
</gene>
<feature type="transmembrane region" description="Helical" evidence="1">
    <location>
        <begin position="130"/>
        <end position="149"/>
    </location>
</feature>
<organism evidence="2 3">
    <name type="scientific">Ereboglobus luteus</name>
    <dbReference type="NCBI Taxonomy" id="1796921"/>
    <lineage>
        <taxon>Bacteria</taxon>
        <taxon>Pseudomonadati</taxon>
        <taxon>Verrucomicrobiota</taxon>
        <taxon>Opitutia</taxon>
        <taxon>Opitutales</taxon>
        <taxon>Opitutaceae</taxon>
        <taxon>Ereboglobus</taxon>
    </lineage>
</organism>
<evidence type="ECO:0008006" key="4">
    <source>
        <dbReference type="Google" id="ProtNLM"/>
    </source>
</evidence>
<evidence type="ECO:0000313" key="3">
    <source>
        <dbReference type="Proteomes" id="UP000244896"/>
    </source>
</evidence>
<keyword evidence="1" id="KW-0472">Membrane</keyword>
<sequence>MSTQPKRSLQEWVHWFEIGEGSRWVRVAGLAAGVLLLSWFVGYKLFRGPLTEVTMAQAVVGRQVAEGHGFTTLVNHPQSFAWAQERISRGKFVNVRKPLPELHQPPLYSAVIAAAHRLLPARWFNGDTTLLALNIVLLWCVAMQSFFLAKNLFGEMGGVIALLGVMLSAPIWAATVAVNGAVLTMALWLALFQVTWSAETRVMKACDGSAQTLRRRITMSLWRPALTGMILGALFLSDYTTIIVAPLVAAVIWTKVSDWRVFRSLVLIAAAFIVVAGPWMIRNVSLTGNPVGFASQELALKAGDPTAEPATQRAMFTTDSPAIDFKKLGNKALTSLQRGAGERLWSGGGIFLAAFFVAGFAYRFRDARANRLRWFAVAVIASVALAQAFLSSGRASAMCGCA</sequence>
<dbReference type="AlphaFoldDB" id="A0A2U8E2I7"/>
<evidence type="ECO:0000313" key="2">
    <source>
        <dbReference type="EMBL" id="AWI09089.1"/>
    </source>
</evidence>
<dbReference type="Proteomes" id="UP000244896">
    <property type="component" value="Chromosome"/>
</dbReference>
<evidence type="ECO:0000256" key="1">
    <source>
        <dbReference type="SAM" id="Phobius"/>
    </source>
</evidence>
<proteinExistence type="predicted"/>
<dbReference type="KEGG" id="elut:CKA38_07420"/>
<keyword evidence="3" id="KW-1185">Reference proteome</keyword>
<feature type="transmembrane region" description="Helical" evidence="1">
    <location>
        <begin position="161"/>
        <end position="191"/>
    </location>
</feature>
<feature type="transmembrane region" description="Helical" evidence="1">
    <location>
        <begin position="24"/>
        <end position="46"/>
    </location>
</feature>
<accession>A0A2U8E2I7</accession>
<feature type="transmembrane region" description="Helical" evidence="1">
    <location>
        <begin position="374"/>
        <end position="390"/>
    </location>
</feature>
<feature type="transmembrane region" description="Helical" evidence="1">
    <location>
        <begin position="261"/>
        <end position="281"/>
    </location>
</feature>
<dbReference type="EMBL" id="CP023004">
    <property type="protein sequence ID" value="AWI09089.1"/>
    <property type="molecule type" value="Genomic_DNA"/>
</dbReference>